<keyword evidence="3" id="KW-0805">Transcription regulation</keyword>
<feature type="region of interest" description="Disordered" evidence="7">
    <location>
        <begin position="1"/>
        <end position="21"/>
    </location>
</feature>
<evidence type="ECO:0000259" key="8">
    <source>
        <dbReference type="PROSITE" id="PS50048"/>
    </source>
</evidence>
<dbReference type="EMBL" id="VIGI01000011">
    <property type="protein sequence ID" value="KAB8293858.1"/>
    <property type="molecule type" value="Genomic_DNA"/>
</dbReference>
<gene>
    <name evidence="9" type="ORF">EYC80_009337</name>
</gene>
<dbReference type="Gene3D" id="4.10.240.10">
    <property type="entry name" value="Zn(2)-C6 fungal-type DNA-binding domain"/>
    <property type="match status" value="1"/>
</dbReference>
<dbReference type="InterPro" id="IPR036864">
    <property type="entry name" value="Zn2-C6_fun-type_DNA-bd_sf"/>
</dbReference>
<keyword evidence="1" id="KW-0479">Metal-binding</keyword>
<evidence type="ECO:0000256" key="7">
    <source>
        <dbReference type="SAM" id="MobiDB-lite"/>
    </source>
</evidence>
<dbReference type="InterPro" id="IPR052360">
    <property type="entry name" value="Transcr_Regulatory_Proteins"/>
</dbReference>
<evidence type="ECO:0000256" key="6">
    <source>
        <dbReference type="ARBA" id="ARBA00023242"/>
    </source>
</evidence>
<evidence type="ECO:0000256" key="5">
    <source>
        <dbReference type="ARBA" id="ARBA00023163"/>
    </source>
</evidence>
<keyword evidence="6" id="KW-0539">Nucleus</keyword>
<dbReference type="PANTHER" id="PTHR36206:SF4">
    <property type="entry name" value="HYPOTHETICAL CONSERVED PROTEIN (EUROFUNG)-RELATED"/>
    <property type="match status" value="1"/>
</dbReference>
<dbReference type="InterPro" id="IPR021858">
    <property type="entry name" value="Fun_TF"/>
</dbReference>
<dbReference type="Proteomes" id="UP000326757">
    <property type="component" value="Unassembled WGS sequence"/>
</dbReference>
<dbReference type="PROSITE" id="PS00463">
    <property type="entry name" value="ZN2_CY6_FUNGAL_1"/>
    <property type="match status" value="1"/>
</dbReference>
<evidence type="ECO:0000256" key="3">
    <source>
        <dbReference type="ARBA" id="ARBA00023015"/>
    </source>
</evidence>
<dbReference type="PANTHER" id="PTHR36206">
    <property type="entry name" value="ASPERCRYPTIN BIOSYNTHESIS CLUSTER-SPECIFIC TRANSCRIPTION REGULATOR ATNN-RELATED"/>
    <property type="match status" value="1"/>
</dbReference>
<dbReference type="InterPro" id="IPR001138">
    <property type="entry name" value="Zn2Cys6_DnaBD"/>
</dbReference>
<keyword evidence="10" id="KW-1185">Reference proteome</keyword>
<dbReference type="PROSITE" id="PS50048">
    <property type="entry name" value="ZN2_CY6_FUNGAL_2"/>
    <property type="match status" value="1"/>
</dbReference>
<dbReference type="GO" id="GO:0003677">
    <property type="term" value="F:DNA binding"/>
    <property type="evidence" value="ECO:0007669"/>
    <property type="project" value="UniProtKB-KW"/>
</dbReference>
<keyword evidence="2" id="KW-0862">Zinc</keyword>
<evidence type="ECO:0000256" key="1">
    <source>
        <dbReference type="ARBA" id="ARBA00022723"/>
    </source>
</evidence>
<dbReference type="GO" id="GO:0000981">
    <property type="term" value="F:DNA-binding transcription factor activity, RNA polymerase II-specific"/>
    <property type="evidence" value="ECO:0007669"/>
    <property type="project" value="InterPro"/>
</dbReference>
<dbReference type="SMART" id="SM00066">
    <property type="entry name" value="GAL4"/>
    <property type="match status" value="1"/>
</dbReference>
<accession>A0A5N6JXJ4</accession>
<dbReference type="AlphaFoldDB" id="A0A5N6JXJ4"/>
<evidence type="ECO:0000313" key="10">
    <source>
        <dbReference type="Proteomes" id="UP000326757"/>
    </source>
</evidence>
<dbReference type="Pfam" id="PF11951">
    <property type="entry name" value="Fungal_trans_2"/>
    <property type="match status" value="1"/>
</dbReference>
<feature type="domain" description="Zn(2)-C6 fungal-type" evidence="8">
    <location>
        <begin position="27"/>
        <end position="57"/>
    </location>
</feature>
<dbReference type="GO" id="GO:0008270">
    <property type="term" value="F:zinc ion binding"/>
    <property type="evidence" value="ECO:0007669"/>
    <property type="project" value="InterPro"/>
</dbReference>
<keyword evidence="5" id="KW-0804">Transcription</keyword>
<reference evidence="9 10" key="1">
    <citation type="submission" date="2019-06" db="EMBL/GenBank/DDBJ databases">
        <title>Genome Sequence of the Brown Rot Fungal Pathogen Monilinia laxa.</title>
        <authorList>
            <person name="De Miccolis Angelini R.M."/>
            <person name="Landi L."/>
            <person name="Abate D."/>
            <person name="Pollastro S."/>
            <person name="Romanazzi G."/>
            <person name="Faretra F."/>
        </authorList>
    </citation>
    <scope>NUCLEOTIDE SEQUENCE [LARGE SCALE GENOMIC DNA]</scope>
    <source>
        <strain evidence="9 10">Mlax316</strain>
    </source>
</reference>
<proteinExistence type="predicted"/>
<dbReference type="OrthoDB" id="3598904at2759"/>
<organism evidence="9 10">
    <name type="scientific">Monilinia laxa</name>
    <name type="common">Brown rot fungus</name>
    <name type="synonym">Sclerotinia laxa</name>
    <dbReference type="NCBI Taxonomy" id="61186"/>
    <lineage>
        <taxon>Eukaryota</taxon>
        <taxon>Fungi</taxon>
        <taxon>Dikarya</taxon>
        <taxon>Ascomycota</taxon>
        <taxon>Pezizomycotina</taxon>
        <taxon>Leotiomycetes</taxon>
        <taxon>Helotiales</taxon>
        <taxon>Sclerotiniaceae</taxon>
        <taxon>Monilinia</taxon>
    </lineage>
</organism>
<comment type="caution">
    <text evidence="9">The sequence shown here is derived from an EMBL/GenBank/DDBJ whole genome shotgun (WGS) entry which is preliminary data.</text>
</comment>
<keyword evidence="4" id="KW-0238">DNA-binding</keyword>
<evidence type="ECO:0000313" key="9">
    <source>
        <dbReference type="EMBL" id="KAB8293858.1"/>
    </source>
</evidence>
<dbReference type="CDD" id="cd00067">
    <property type="entry name" value="GAL4"/>
    <property type="match status" value="1"/>
</dbReference>
<protein>
    <recommendedName>
        <fullName evidence="8">Zn(2)-C6 fungal-type domain-containing protein</fullName>
    </recommendedName>
</protein>
<evidence type="ECO:0000256" key="2">
    <source>
        <dbReference type="ARBA" id="ARBA00022833"/>
    </source>
</evidence>
<dbReference type="Pfam" id="PF00172">
    <property type="entry name" value="Zn_clus"/>
    <property type="match status" value="1"/>
</dbReference>
<sequence>MTDQILPEPLPQKEKRSRSKFKKSRGACLTCKIRHIKCDEGKPKCNKCSTTGRICEYHNPQNEAIVLSEDRAQNRVTILPGLGSTRSSKEHRYFDQFRHRTIFGLMGVNKDSDFWSRMILQLSEAYPAVLHAVIAISALHEHLTKPSAATLRVLLQQYNKSIRHIRSLESDNKTQVTLACCIIFVCLENAQGNHERALEHLENGLKVYNVWALQDVRPAVKQAQENILEIITRFDVQATSFWDSRKPVLVPGSNAHEPECGDCFPSLHAASIAQQYYELRVFYVLTAVSPRTSRRERASNFEAMFPHRTRLLHSFNIGMLNWKRAFDGLVKAEAAKWGNSEIHRSLLLQLHYQSLSLVVDLRANSRVETDLLPASENERFQAIIDISRTVLTHATSDYNDGFLTADGGVIAPLYFIAMSAPYTHLYQQAIDLLRMVKKKEGFWQASAVLKVAEKVAERRKEGTGAHLHGGVLEPAELANVKFRTALFPDNEGKTETATGFVHDSSRNMELGEEMAKSIGEVHCEELPFRNILGGLPESLNVDVDINEIPFLST</sequence>
<name>A0A5N6JXJ4_MONLA</name>
<dbReference type="SUPFAM" id="SSF57701">
    <property type="entry name" value="Zn2/Cys6 DNA-binding domain"/>
    <property type="match status" value="1"/>
</dbReference>
<evidence type="ECO:0000256" key="4">
    <source>
        <dbReference type="ARBA" id="ARBA00023125"/>
    </source>
</evidence>